<dbReference type="PANTHER" id="PTHR45650">
    <property type="entry name" value="GDSL-LIKE LIPASE/ACYLHYDROLASE-RELATED"/>
    <property type="match status" value="1"/>
</dbReference>
<gene>
    <name evidence="10" type="ORF">F3Y22_tig00110332pilonHSYRG00860</name>
</gene>
<feature type="domain" description="Transposase MuDR plant" evidence="9">
    <location>
        <begin position="216"/>
        <end position="275"/>
    </location>
</feature>
<dbReference type="InterPro" id="IPR004332">
    <property type="entry name" value="Transposase_MuDR"/>
</dbReference>
<comment type="subcellular location">
    <subcellularLocation>
        <location evidence="1">Secreted</location>
    </subcellularLocation>
</comment>
<dbReference type="CDD" id="cd01837">
    <property type="entry name" value="SGNH_plant_lipase_like"/>
    <property type="match status" value="1"/>
</dbReference>
<evidence type="ECO:0000256" key="2">
    <source>
        <dbReference type="ARBA" id="ARBA00008668"/>
    </source>
</evidence>
<keyword evidence="6" id="KW-0442">Lipid degradation</keyword>
<evidence type="ECO:0000256" key="1">
    <source>
        <dbReference type="ARBA" id="ARBA00004613"/>
    </source>
</evidence>
<evidence type="ECO:0000259" key="9">
    <source>
        <dbReference type="Pfam" id="PF03108"/>
    </source>
</evidence>
<dbReference type="InterPro" id="IPR036514">
    <property type="entry name" value="SGNH_hydro_sf"/>
</dbReference>
<proteinExistence type="inferred from homology"/>
<dbReference type="AlphaFoldDB" id="A0A6A3AWE1"/>
<name>A0A6A3AWE1_HIBSY</name>
<dbReference type="InterPro" id="IPR035669">
    <property type="entry name" value="SGNH_plant_lipase-like"/>
</dbReference>
<protein>
    <submittedName>
        <fullName evidence="10">GDSL esterase/lipase</fullName>
    </submittedName>
</protein>
<reference evidence="10" key="1">
    <citation type="submission" date="2019-09" db="EMBL/GenBank/DDBJ databases">
        <title>Draft genome information of white flower Hibiscus syriacus.</title>
        <authorList>
            <person name="Kim Y.-M."/>
        </authorList>
    </citation>
    <scope>NUCLEOTIDE SEQUENCE [LARGE SCALE GENOMIC DNA]</scope>
    <source>
        <strain evidence="10">YM2019G1</strain>
    </source>
</reference>
<dbReference type="InterPro" id="IPR001087">
    <property type="entry name" value="GDSL"/>
</dbReference>
<keyword evidence="7" id="KW-0443">Lipid metabolism</keyword>
<dbReference type="PANTHER" id="PTHR45650:SF3">
    <property type="entry name" value="OS01G0748500 PROTEIN"/>
    <property type="match status" value="1"/>
</dbReference>
<keyword evidence="4" id="KW-0732">Signal</keyword>
<dbReference type="GO" id="GO:0005576">
    <property type="term" value="C:extracellular region"/>
    <property type="evidence" value="ECO:0007669"/>
    <property type="project" value="UniProtKB-SubCell"/>
</dbReference>
<evidence type="ECO:0000313" key="11">
    <source>
        <dbReference type="Proteomes" id="UP000436088"/>
    </source>
</evidence>
<sequence>MGCRSPCNQIVLEHAWGSCGSCAWDVGTVHGAWGSCGSCAWDVGTVHGTCTSNGVGRRGRYAAVPLEEDDDIGTMVGLHESTNIAVIELFVDVRNICDVPGSSRGVAQNPSEMALYTAEYETRNIPKLVVDIDAENRWGEIHDDSSEDEETEEPVLGGDENIFGGGAIDEVPTPYEATPHMYEIDYDAMRAPEFPDMPHLPPYQMTESFDNSGEFSVGVQFRGKNEATLAIKEYCIKCHVDVHVAESNQKTLYAKCVKYGPECKWKIRVSKNQRHDVWVITRYNGSHTCLRNSIEQDHRLLDSDVICEYVNAMVEKDPRISCSVLAASIRSQFGYQVKYGKVWNAKMKAMKLTYGDWDTSYNELPHLLQAMKRFIPGTIVKSQTMPAYDEEVAQDGERNIFPIAFAIVEGETTEAWDFFLTNLRQYVVREDGVCLISDRGTGIARTTWRPKVAGTTWRPTRSPGLHGDLQGRRDYMATYKVAQTAWRPLDLSIGSYGSYMPCMARMSPRMARMSPPLVLSLSFGGINGAPQVPCYFVFGDSLVDNGNNNRLSSLAKANYMPYGIDFPNGPTGRFSNGKTTVDVVAELLGFENYIPPYSNARGRQILGGVNYASAAAGIREETGQQLGARISFSGQVRNYRQTVAQVVNLLGSEANAADYLSKCIYSIGLGSNDYLNNYFMPLFYSTSRRYNPEQYADVLIQQYTQQLQALYNYGARKFVLIGLGQIGCSPNELAQNSRDGTTCVERINAANRIFNNKLKALVDQFNNNDSDAKFIYIDVYGIFQDITSNPSAFGFRVTNAGCCGVGRNNGQITCLPLQRPCSNRNEYLFWDAFHPTQAANVIIGRRSYSAQSPSDAYPIDISRLAQL</sequence>
<feature type="region of interest" description="Disordered" evidence="8">
    <location>
        <begin position="142"/>
        <end position="163"/>
    </location>
</feature>
<dbReference type="Pfam" id="PF03108">
    <property type="entry name" value="DBD_Tnp_Mut"/>
    <property type="match status" value="1"/>
</dbReference>
<organism evidence="10 11">
    <name type="scientific">Hibiscus syriacus</name>
    <name type="common">Rose of Sharon</name>
    <dbReference type="NCBI Taxonomy" id="106335"/>
    <lineage>
        <taxon>Eukaryota</taxon>
        <taxon>Viridiplantae</taxon>
        <taxon>Streptophyta</taxon>
        <taxon>Embryophyta</taxon>
        <taxon>Tracheophyta</taxon>
        <taxon>Spermatophyta</taxon>
        <taxon>Magnoliopsida</taxon>
        <taxon>eudicotyledons</taxon>
        <taxon>Gunneridae</taxon>
        <taxon>Pentapetalae</taxon>
        <taxon>rosids</taxon>
        <taxon>malvids</taxon>
        <taxon>Malvales</taxon>
        <taxon>Malvaceae</taxon>
        <taxon>Malvoideae</taxon>
        <taxon>Hibiscus</taxon>
    </lineage>
</organism>
<dbReference type="GO" id="GO:0016042">
    <property type="term" value="P:lipid catabolic process"/>
    <property type="evidence" value="ECO:0007669"/>
    <property type="project" value="UniProtKB-KW"/>
</dbReference>
<keyword evidence="5" id="KW-0378">Hydrolase</keyword>
<dbReference type="Proteomes" id="UP000436088">
    <property type="component" value="Unassembled WGS sequence"/>
</dbReference>
<dbReference type="EMBL" id="VEPZ02000937">
    <property type="protein sequence ID" value="KAE8709080.1"/>
    <property type="molecule type" value="Genomic_DNA"/>
</dbReference>
<evidence type="ECO:0000256" key="8">
    <source>
        <dbReference type="SAM" id="MobiDB-lite"/>
    </source>
</evidence>
<accession>A0A6A3AWE1</accession>
<dbReference type="InterPro" id="IPR051238">
    <property type="entry name" value="GDSL_esterase/lipase"/>
</dbReference>
<evidence type="ECO:0000256" key="6">
    <source>
        <dbReference type="ARBA" id="ARBA00022963"/>
    </source>
</evidence>
<dbReference type="GO" id="GO:0016788">
    <property type="term" value="F:hydrolase activity, acting on ester bonds"/>
    <property type="evidence" value="ECO:0007669"/>
    <property type="project" value="InterPro"/>
</dbReference>
<dbReference type="Gene3D" id="3.40.50.1110">
    <property type="entry name" value="SGNH hydrolase"/>
    <property type="match status" value="1"/>
</dbReference>
<evidence type="ECO:0000256" key="4">
    <source>
        <dbReference type="ARBA" id="ARBA00022729"/>
    </source>
</evidence>
<keyword evidence="3" id="KW-0964">Secreted</keyword>
<evidence type="ECO:0000256" key="7">
    <source>
        <dbReference type="ARBA" id="ARBA00023098"/>
    </source>
</evidence>
<dbReference type="FunFam" id="3.40.50.1110:FF:000003">
    <property type="entry name" value="GDSL esterase/lipase APG"/>
    <property type="match status" value="1"/>
</dbReference>
<evidence type="ECO:0000256" key="5">
    <source>
        <dbReference type="ARBA" id="ARBA00022801"/>
    </source>
</evidence>
<evidence type="ECO:0000256" key="3">
    <source>
        <dbReference type="ARBA" id="ARBA00022525"/>
    </source>
</evidence>
<comment type="similarity">
    <text evidence="2">Belongs to the 'GDSL' lipolytic enzyme family.</text>
</comment>
<evidence type="ECO:0000313" key="10">
    <source>
        <dbReference type="EMBL" id="KAE8709080.1"/>
    </source>
</evidence>
<keyword evidence="11" id="KW-1185">Reference proteome</keyword>
<dbReference type="SUPFAM" id="SSF52266">
    <property type="entry name" value="SGNH hydrolase"/>
    <property type="match status" value="1"/>
</dbReference>
<comment type="caution">
    <text evidence="10">The sequence shown here is derived from an EMBL/GenBank/DDBJ whole genome shotgun (WGS) entry which is preliminary data.</text>
</comment>
<dbReference type="Pfam" id="PF00657">
    <property type="entry name" value="Lipase_GDSL"/>
    <property type="match status" value="1"/>
</dbReference>